<keyword evidence="2 4" id="KW-0808">Transferase</keyword>
<comment type="similarity">
    <text evidence="1 4">Belongs to the class-II pyridoxal-phosphate-dependent aminotransferase family.</text>
</comment>
<evidence type="ECO:0000313" key="6">
    <source>
        <dbReference type="EMBL" id="MCG6557982.1"/>
    </source>
</evidence>
<feature type="modified residue" description="N6-(pyridoxal phosphate)lysine" evidence="4">
    <location>
        <position position="241"/>
    </location>
</feature>
<comment type="caution">
    <text evidence="4">Lacks conserved residue(s) required for the propagation of feature annotation.</text>
</comment>
<comment type="pathway">
    <text evidence="4">Amino-acid degradation; L-threonine degradation via oxydo-reductase pathway; glycine from L-threonine: step 2/2.</text>
</comment>
<feature type="binding site" description="in other chain" evidence="4">
    <location>
        <begin position="110"/>
        <end position="111"/>
    </location>
    <ligand>
        <name>pyridoxal 5'-phosphate</name>
        <dbReference type="ChEBI" id="CHEBI:597326"/>
        <note>ligand shared between dimeric partners</note>
    </ligand>
</feature>
<comment type="caution">
    <text evidence="6">The sequence shown here is derived from an EMBL/GenBank/DDBJ whole genome shotgun (WGS) entry which is preliminary data.</text>
</comment>
<evidence type="ECO:0000256" key="1">
    <source>
        <dbReference type="ARBA" id="ARBA00008392"/>
    </source>
</evidence>
<dbReference type="PANTHER" id="PTHR13693:SF102">
    <property type="entry name" value="2-AMINO-3-KETOBUTYRATE COENZYME A LIGASE, MITOCHONDRIAL"/>
    <property type="match status" value="1"/>
</dbReference>
<comment type="subunit">
    <text evidence="4">Homodimer.</text>
</comment>
<dbReference type="Gene3D" id="3.40.640.10">
    <property type="entry name" value="Type I PLP-dependent aspartate aminotransferase-like (Major domain)"/>
    <property type="match status" value="1"/>
</dbReference>
<evidence type="ECO:0000256" key="3">
    <source>
        <dbReference type="ARBA" id="ARBA00023315"/>
    </source>
</evidence>
<dbReference type="EC" id="2.3.1.29" evidence="4"/>
<dbReference type="Gene3D" id="3.90.1150.10">
    <property type="entry name" value="Aspartate Aminotransferase, domain 1"/>
    <property type="match status" value="1"/>
</dbReference>
<dbReference type="InterPro" id="IPR050087">
    <property type="entry name" value="AON_synthase_class-II"/>
</dbReference>
<keyword evidence="7" id="KW-1185">Reference proteome</keyword>
<gene>
    <name evidence="4" type="primary">kbl</name>
    <name evidence="6" type="ORF">MB818_07210</name>
</gene>
<evidence type="ECO:0000259" key="5">
    <source>
        <dbReference type="Pfam" id="PF00155"/>
    </source>
</evidence>
<organism evidence="6 7">
    <name type="scientific">Ruegeria alba</name>
    <dbReference type="NCBI Taxonomy" id="2916756"/>
    <lineage>
        <taxon>Bacteria</taxon>
        <taxon>Pseudomonadati</taxon>
        <taxon>Pseudomonadota</taxon>
        <taxon>Alphaproteobacteria</taxon>
        <taxon>Rhodobacterales</taxon>
        <taxon>Roseobacteraceae</taxon>
        <taxon>Ruegeria</taxon>
    </lineage>
</organism>
<comment type="cofactor">
    <cofactor evidence="4">
        <name>pyridoxal 5'-phosphate</name>
        <dbReference type="ChEBI" id="CHEBI:597326"/>
    </cofactor>
    <text evidence="4">Binds 1 pyridoxal phosphate per subunit.</text>
</comment>
<dbReference type="GO" id="GO:0008890">
    <property type="term" value="F:glycine C-acetyltransferase activity"/>
    <property type="evidence" value="ECO:0007669"/>
    <property type="project" value="UniProtKB-EC"/>
</dbReference>
<evidence type="ECO:0000313" key="7">
    <source>
        <dbReference type="Proteomes" id="UP001165279"/>
    </source>
</evidence>
<comment type="catalytic activity">
    <reaction evidence="4">
        <text>glycine + acetyl-CoA = (2S)-2-amino-3-oxobutanoate + CoA</text>
        <dbReference type="Rhea" id="RHEA:20736"/>
        <dbReference type="ChEBI" id="CHEBI:57287"/>
        <dbReference type="ChEBI" id="CHEBI:57288"/>
        <dbReference type="ChEBI" id="CHEBI:57305"/>
        <dbReference type="ChEBI" id="CHEBI:78948"/>
        <dbReference type="EC" id="2.3.1.29"/>
    </reaction>
</comment>
<feature type="domain" description="Aminotransferase class I/classII large" evidence="5">
    <location>
        <begin position="42"/>
        <end position="383"/>
    </location>
</feature>
<feature type="binding site" evidence="4">
    <location>
        <position position="365"/>
    </location>
    <ligand>
        <name>substrate</name>
    </ligand>
</feature>
<proteinExistence type="inferred from homology"/>
<dbReference type="HAMAP" id="MF_00985">
    <property type="entry name" value="2am3keto_CoA_ligase"/>
    <property type="match status" value="1"/>
</dbReference>
<dbReference type="SUPFAM" id="SSF53383">
    <property type="entry name" value="PLP-dependent transferases"/>
    <property type="match status" value="1"/>
</dbReference>
<feature type="binding site" description="in other chain" evidence="4">
    <location>
        <begin position="238"/>
        <end position="241"/>
    </location>
    <ligand>
        <name>pyridoxal 5'-phosphate</name>
        <dbReference type="ChEBI" id="CHEBI:597326"/>
        <note>ligand shared between dimeric partners</note>
    </ligand>
</feature>
<dbReference type="InterPro" id="IPR015424">
    <property type="entry name" value="PyrdxlP-dep_Trfase"/>
</dbReference>
<dbReference type="Proteomes" id="UP001165279">
    <property type="component" value="Unassembled WGS sequence"/>
</dbReference>
<evidence type="ECO:0000256" key="2">
    <source>
        <dbReference type="ARBA" id="ARBA00022679"/>
    </source>
</evidence>
<sequence length="394" mass="42531">MSQSFLSHLTDTLAQIEAEGLYKRERLITSPQGGEITVGDRQVINLCANNYLGLADHPALIAAARDALEPKGFGMASVRFICGTQDIHRELEQRLARFLNKDDAILFAACFDANGGLFEPLLGPEDAIVSDALNHASIIDGIRLCKAKRYRYANSDMGDLEAQLKQARADGARHVMIATDGVFSMDGYLANLPEITRLAHAYDAVVMVDDCHATGFMGPHGAGTPDHFGLDVDILTGTLGKALGGAIGGYIAGPQPVIDLLRQRARPYLFSNSLPPAIVMAGIEAIRLVEEGADLRARLFDNARYWRAGLTDLGFDLLPGEHPIIPVMLGEAKLAQDMAARLFDEGVYVSGFFFPVVPRGQARIRTQMNAALTREELDRALAAFATAGKALGVI</sequence>
<protein>
    <recommendedName>
        <fullName evidence="4">2-amino-3-ketobutyrate coenzyme A ligase</fullName>
        <shortName evidence="4">AKB ligase</shortName>
        <ecNumber evidence="4">2.3.1.29</ecNumber>
    </recommendedName>
    <alternativeName>
        <fullName evidence="4">Glycine acetyltransferase</fullName>
    </alternativeName>
</protein>
<dbReference type="CDD" id="cd06454">
    <property type="entry name" value="KBL_like"/>
    <property type="match status" value="1"/>
</dbReference>
<dbReference type="InterPro" id="IPR004839">
    <property type="entry name" value="Aminotransferase_I/II_large"/>
</dbReference>
<dbReference type="PANTHER" id="PTHR13693">
    <property type="entry name" value="CLASS II AMINOTRANSFERASE/8-AMINO-7-OXONONANOATE SYNTHASE"/>
    <property type="match status" value="1"/>
</dbReference>
<accession>A0ABS9NUS4</accession>
<feature type="binding site" description="in other chain" evidence="4">
    <location>
        <position position="184"/>
    </location>
    <ligand>
        <name>pyridoxal 5'-phosphate</name>
        <dbReference type="ChEBI" id="CHEBI:597326"/>
        <note>ligand shared between dimeric partners</note>
    </ligand>
</feature>
<dbReference type="InterPro" id="IPR015421">
    <property type="entry name" value="PyrdxlP-dep_Trfase_major"/>
</dbReference>
<evidence type="ECO:0000256" key="4">
    <source>
        <dbReference type="HAMAP-Rule" id="MF_00985"/>
    </source>
</evidence>
<dbReference type="InterPro" id="IPR015422">
    <property type="entry name" value="PyrdxlP-dep_Trfase_small"/>
</dbReference>
<comment type="function">
    <text evidence="4">Catalyzes the cleavage of 2-amino-3-ketobutyrate to glycine and acetyl-CoA.</text>
</comment>
<keyword evidence="4" id="KW-0663">Pyridoxal phosphate</keyword>
<feature type="binding site" evidence="4">
    <location>
        <position position="135"/>
    </location>
    <ligand>
        <name>substrate</name>
    </ligand>
</feature>
<dbReference type="Pfam" id="PF00155">
    <property type="entry name" value="Aminotran_1_2"/>
    <property type="match status" value="1"/>
</dbReference>
<dbReference type="InterPro" id="IPR011282">
    <property type="entry name" value="2am3keto_CoA_ligase"/>
</dbReference>
<dbReference type="NCBIfam" id="NF005394">
    <property type="entry name" value="PRK06939.1"/>
    <property type="match status" value="1"/>
</dbReference>
<keyword evidence="3 4" id="KW-0012">Acyltransferase</keyword>
<dbReference type="NCBIfam" id="TIGR01822">
    <property type="entry name" value="2am3keto_CoA"/>
    <property type="match status" value="1"/>
</dbReference>
<dbReference type="EMBL" id="JAKOEM010000004">
    <property type="protein sequence ID" value="MCG6557982.1"/>
    <property type="molecule type" value="Genomic_DNA"/>
</dbReference>
<feature type="binding site" evidence="4">
    <location>
        <begin position="271"/>
        <end position="272"/>
    </location>
    <ligand>
        <name>pyridoxal 5'-phosphate</name>
        <dbReference type="ChEBI" id="CHEBI:597326"/>
        <note>ligand shared between dimeric partners</note>
    </ligand>
</feature>
<name>A0ABS9NUS4_9RHOB</name>
<reference evidence="6" key="1">
    <citation type="submission" date="2022-02" db="EMBL/GenBank/DDBJ databases">
        <title>The genome sequence of Ruegeria sp. 1NDH52C.</title>
        <authorList>
            <person name="Du J."/>
        </authorList>
    </citation>
    <scope>NUCLEOTIDE SEQUENCE</scope>
    <source>
        <strain evidence="6">1NDH52C</strain>
    </source>
</reference>
<dbReference type="RefSeq" id="WP_238904597.1">
    <property type="nucleotide sequence ID" value="NZ_JAKOEM010000004.1"/>
</dbReference>